<gene>
    <name evidence="3" type="primary">pgl_3</name>
    <name evidence="3" type="ORF">Pan161_35890</name>
</gene>
<comment type="similarity">
    <text evidence="1">Belongs to the cycloisomerase 2 family.</text>
</comment>
<dbReference type="GO" id="GO:0006006">
    <property type="term" value="P:glucose metabolic process"/>
    <property type="evidence" value="ECO:0007669"/>
    <property type="project" value="UniProtKB-KW"/>
</dbReference>
<dbReference type="EMBL" id="CP036343">
    <property type="protein sequence ID" value="QDT91925.1"/>
    <property type="molecule type" value="Genomic_DNA"/>
</dbReference>
<dbReference type="InterPro" id="IPR050282">
    <property type="entry name" value="Cycloisomerase_2"/>
</dbReference>
<accession>A0A517VG23</accession>
<evidence type="ECO:0000313" key="4">
    <source>
        <dbReference type="Proteomes" id="UP000316855"/>
    </source>
</evidence>
<keyword evidence="2" id="KW-0119">Carbohydrate metabolism</keyword>
<dbReference type="InterPro" id="IPR011048">
    <property type="entry name" value="Haem_d1_sf"/>
</dbReference>
<proteinExistence type="inferred from homology"/>
<keyword evidence="4" id="KW-1185">Reference proteome</keyword>
<dbReference type="PANTHER" id="PTHR30344">
    <property type="entry name" value="6-PHOSPHOGLUCONOLACTONASE-RELATED"/>
    <property type="match status" value="1"/>
</dbReference>
<dbReference type="AlphaFoldDB" id="A0A517VG23"/>
<dbReference type="InterPro" id="IPR015943">
    <property type="entry name" value="WD40/YVTN_repeat-like_dom_sf"/>
</dbReference>
<evidence type="ECO:0000256" key="1">
    <source>
        <dbReference type="ARBA" id="ARBA00005564"/>
    </source>
</evidence>
<dbReference type="FunFam" id="2.130.10.10:FF:000306">
    <property type="entry name" value="3-carboxymuconate cyclase"/>
    <property type="match status" value="1"/>
</dbReference>
<evidence type="ECO:0000313" key="3">
    <source>
        <dbReference type="EMBL" id="QDT91925.1"/>
    </source>
</evidence>
<dbReference type="Gene3D" id="2.130.10.10">
    <property type="entry name" value="YVTN repeat-like/Quinoprotein amine dehydrogenase"/>
    <property type="match status" value="1"/>
</dbReference>
<sequence length="402" mass="43594">MLSQTQYFLYVTMLSGAVCSTLFTETARGADQYWVYVGTYTRGSDSKGIYQLLLDSETGKLTHVDATENVVNPSFLAIHPNQKFLYAVNEINDFPHGIVDFPNLPSGAVSAFSIDSDSGKLTFLNQIASEGGSPCYLVVDRTGTTVLVANYSNGRICSFSLKKDGAIDDCKSVIQHSGSSINPQRQQSPHAHSINLDPENKYAVAADLGIDKLLIYIFDPKQGVLSPNSNGSHEIKMAPGAGPRHFAFHPSGKWGYVINELNLTVTAMNYNQKTGELEIIQTISTVPPGTDLKGNSTAEVQVHPSGKFLYGSNRGPNTLAMYRIDEQTGKLTSIGFQPTGGAMPRNFKIDPSGTFLLAANQNTNNIVVFRIDQKTGLLQPTGHEITIPKPVCIKFLPITATP</sequence>
<dbReference type="PANTHER" id="PTHR30344:SF1">
    <property type="entry name" value="6-PHOSPHOGLUCONOLACTONASE"/>
    <property type="match status" value="1"/>
</dbReference>
<dbReference type="InterPro" id="IPR019405">
    <property type="entry name" value="Lactonase_7-beta_prop"/>
</dbReference>
<dbReference type="Pfam" id="PF10282">
    <property type="entry name" value="Lactonase"/>
    <property type="match status" value="1"/>
</dbReference>
<dbReference type="SUPFAM" id="SSF51004">
    <property type="entry name" value="C-terminal (heme d1) domain of cytochrome cd1-nitrite reductase"/>
    <property type="match status" value="1"/>
</dbReference>
<dbReference type="GO" id="GO:0005829">
    <property type="term" value="C:cytosol"/>
    <property type="evidence" value="ECO:0007669"/>
    <property type="project" value="TreeGrafter"/>
</dbReference>
<keyword evidence="2" id="KW-0313">Glucose metabolism</keyword>
<dbReference type="EC" id="3.1.1.31" evidence="3"/>
<evidence type="ECO:0000256" key="2">
    <source>
        <dbReference type="ARBA" id="ARBA00022526"/>
    </source>
</evidence>
<dbReference type="RefSeq" id="WP_145229167.1">
    <property type="nucleotide sequence ID" value="NZ_CP036343.1"/>
</dbReference>
<dbReference type="KEGG" id="gax:Pan161_35890"/>
<reference evidence="3 4" key="1">
    <citation type="submission" date="2019-02" db="EMBL/GenBank/DDBJ databases">
        <title>Deep-cultivation of Planctomycetes and their phenomic and genomic characterization uncovers novel biology.</title>
        <authorList>
            <person name="Wiegand S."/>
            <person name="Jogler M."/>
            <person name="Boedeker C."/>
            <person name="Pinto D."/>
            <person name="Vollmers J."/>
            <person name="Rivas-Marin E."/>
            <person name="Kohn T."/>
            <person name="Peeters S.H."/>
            <person name="Heuer A."/>
            <person name="Rast P."/>
            <person name="Oberbeckmann S."/>
            <person name="Bunk B."/>
            <person name="Jeske O."/>
            <person name="Meyerdierks A."/>
            <person name="Storesund J.E."/>
            <person name="Kallscheuer N."/>
            <person name="Luecker S."/>
            <person name="Lage O.M."/>
            <person name="Pohl T."/>
            <person name="Merkel B.J."/>
            <person name="Hornburger P."/>
            <person name="Mueller R.-W."/>
            <person name="Bruemmer F."/>
            <person name="Labrenz M."/>
            <person name="Spormann A.M."/>
            <person name="Op den Camp H."/>
            <person name="Overmann J."/>
            <person name="Amann R."/>
            <person name="Jetten M.S.M."/>
            <person name="Mascher T."/>
            <person name="Medema M.H."/>
            <person name="Devos D.P."/>
            <person name="Kaster A.-K."/>
            <person name="Ovreas L."/>
            <person name="Rohde M."/>
            <person name="Galperin M.Y."/>
            <person name="Jogler C."/>
        </authorList>
    </citation>
    <scope>NUCLEOTIDE SEQUENCE [LARGE SCALE GENOMIC DNA]</scope>
    <source>
        <strain evidence="3 4">Pan161</strain>
    </source>
</reference>
<keyword evidence="3" id="KW-0378">Hydrolase</keyword>
<organism evidence="3 4">
    <name type="scientific">Gimesia algae</name>
    <dbReference type="NCBI Taxonomy" id="2527971"/>
    <lineage>
        <taxon>Bacteria</taxon>
        <taxon>Pseudomonadati</taxon>
        <taxon>Planctomycetota</taxon>
        <taxon>Planctomycetia</taxon>
        <taxon>Planctomycetales</taxon>
        <taxon>Planctomycetaceae</taxon>
        <taxon>Gimesia</taxon>
    </lineage>
</organism>
<name>A0A517VG23_9PLAN</name>
<dbReference type="OrthoDB" id="9790815at2"/>
<dbReference type="GO" id="GO:0017057">
    <property type="term" value="F:6-phosphogluconolactonase activity"/>
    <property type="evidence" value="ECO:0007669"/>
    <property type="project" value="UniProtKB-EC"/>
</dbReference>
<protein>
    <submittedName>
        <fullName evidence="3">6-phosphogluconolactonase</fullName>
        <ecNumber evidence="3">3.1.1.31</ecNumber>
    </submittedName>
</protein>
<dbReference type="Proteomes" id="UP000316855">
    <property type="component" value="Chromosome"/>
</dbReference>